<protein>
    <recommendedName>
        <fullName evidence="2">Putative regulatory protein FmdB zinc ribbon domain-containing protein</fullName>
    </recommendedName>
</protein>
<evidence type="ECO:0000313" key="4">
    <source>
        <dbReference type="Proteomes" id="UP001055025"/>
    </source>
</evidence>
<feature type="region of interest" description="Disordered" evidence="1">
    <location>
        <begin position="57"/>
        <end position="82"/>
    </location>
</feature>
<feature type="compositionally biased region" description="Low complexity" evidence="1">
    <location>
        <begin position="60"/>
        <end position="72"/>
    </location>
</feature>
<comment type="caution">
    <text evidence="3">The sequence shown here is derived from an EMBL/GenBank/DDBJ whole genome shotgun (WGS) entry which is preliminary data.</text>
</comment>
<name>A0AAV5B0W9_9ACTN</name>
<organism evidence="3 4">
    <name type="scientific">Granulimonas faecalis</name>
    <dbReference type="NCBI Taxonomy" id="2894155"/>
    <lineage>
        <taxon>Bacteria</taxon>
        <taxon>Bacillati</taxon>
        <taxon>Actinomycetota</taxon>
        <taxon>Coriobacteriia</taxon>
        <taxon>Coriobacteriales</taxon>
        <taxon>Kribbibacteriaceae</taxon>
        <taxon>Granulimonas</taxon>
    </lineage>
</organism>
<reference evidence="3" key="1">
    <citation type="journal article" date="2022" name="Int. J. Syst. Evol. Microbiol.">
        <title>Granulimonas faecalis gen. nov., sp. nov., and Leptogranulimonas caecicola gen. nov., sp. nov., novel lactate-producing Atopobiaceae bacteria isolated from mouse intestines, and an emended description of the family Atopobiaceae.</title>
        <authorList>
            <person name="Morinaga K."/>
            <person name="Kusada H."/>
            <person name="Sakamoto S."/>
            <person name="Murakami T."/>
            <person name="Toyoda A."/>
            <person name="Mori H."/>
            <person name="Meng X.Y."/>
            <person name="Takashino M."/>
            <person name="Murotomi K."/>
            <person name="Tamaki H."/>
        </authorList>
    </citation>
    <scope>NUCLEOTIDE SEQUENCE</scope>
    <source>
        <strain evidence="3">OPF53</strain>
    </source>
</reference>
<feature type="compositionally biased region" description="Gly residues" evidence="1">
    <location>
        <begin position="73"/>
        <end position="82"/>
    </location>
</feature>
<dbReference type="InterPro" id="IPR013429">
    <property type="entry name" value="Regulatory_FmdB_Zinc_ribbon"/>
</dbReference>
<evidence type="ECO:0000313" key="3">
    <source>
        <dbReference type="EMBL" id="GJM55205.1"/>
    </source>
</evidence>
<gene>
    <name evidence="3" type="ORF">ATOP_08600</name>
</gene>
<dbReference type="Pfam" id="PF09723">
    <property type="entry name" value="Zn_ribbon_8"/>
    <property type="match status" value="1"/>
</dbReference>
<dbReference type="PANTHER" id="PTHR34404:SF2">
    <property type="entry name" value="CONSERVED SERINE RICH PROTEIN"/>
    <property type="match status" value="1"/>
</dbReference>
<dbReference type="AlphaFoldDB" id="A0AAV5B0W9"/>
<evidence type="ECO:0000259" key="2">
    <source>
        <dbReference type="SMART" id="SM00834"/>
    </source>
</evidence>
<accession>A0AAV5B0W9</accession>
<dbReference type="EMBL" id="BQKC01000001">
    <property type="protein sequence ID" value="GJM55205.1"/>
    <property type="molecule type" value="Genomic_DNA"/>
</dbReference>
<dbReference type="NCBIfam" id="TIGR02605">
    <property type="entry name" value="CxxC_CxxC_SSSS"/>
    <property type="match status" value="1"/>
</dbReference>
<evidence type="ECO:0000256" key="1">
    <source>
        <dbReference type="SAM" id="MobiDB-lite"/>
    </source>
</evidence>
<dbReference type="Proteomes" id="UP001055025">
    <property type="component" value="Unassembled WGS sequence"/>
</dbReference>
<dbReference type="SMART" id="SM00834">
    <property type="entry name" value="CxxC_CXXC_SSSS"/>
    <property type="match status" value="1"/>
</dbReference>
<feature type="domain" description="Putative regulatory protein FmdB zinc ribbon" evidence="2">
    <location>
        <begin position="1"/>
        <end position="41"/>
    </location>
</feature>
<dbReference type="RefSeq" id="WP_135977583.1">
    <property type="nucleotide sequence ID" value="NZ_BQKC01000001.1"/>
</dbReference>
<dbReference type="Gene3D" id="2.20.28.30">
    <property type="entry name" value="RNA polymerase ii, chain L"/>
    <property type="match status" value="1"/>
</dbReference>
<dbReference type="PANTHER" id="PTHR34404">
    <property type="entry name" value="REGULATORY PROTEIN, FMDB FAMILY"/>
    <property type="match status" value="1"/>
</dbReference>
<sequence length="82" mass="8545">MARYDYRCTECGTVFEVEHPMGERPEVACPACGAPCERVFEASAITFTGSGFYNTDSRDSSGSGSHSTSCAGCSGGDCSGCH</sequence>
<keyword evidence="4" id="KW-1185">Reference proteome</keyword>
<proteinExistence type="predicted"/>